<dbReference type="GO" id="GO:0004523">
    <property type="term" value="F:RNA-DNA hybrid ribonuclease activity"/>
    <property type="evidence" value="ECO:0007669"/>
    <property type="project" value="InterPro"/>
</dbReference>
<comment type="caution">
    <text evidence="2">The sequence shown here is derived from an EMBL/GenBank/DDBJ whole genome shotgun (WGS) entry which is preliminary data.</text>
</comment>
<protein>
    <submittedName>
        <fullName evidence="2">Ribonuclease H domain</fullName>
    </submittedName>
</protein>
<feature type="domain" description="RNase H type-1" evidence="1">
    <location>
        <begin position="23"/>
        <end position="59"/>
    </location>
</feature>
<sequence>MVGKHNKTKPHKLSNCQLTVMVKDHPLSMMVEECKLLMQHVNVVAVHHTFREGNRCADLMDNLYIDPILKEDAESPLHIDAISSSNAKHFIRAISA</sequence>
<evidence type="ECO:0000313" key="3">
    <source>
        <dbReference type="Proteomes" id="UP001370490"/>
    </source>
</evidence>
<dbReference type="AlphaFoldDB" id="A0AAN8ZSJ0"/>
<reference evidence="2 3" key="1">
    <citation type="submission" date="2023-12" db="EMBL/GenBank/DDBJ databases">
        <title>A high-quality genome assembly for Dillenia turbinata (Dilleniales).</title>
        <authorList>
            <person name="Chanderbali A."/>
        </authorList>
    </citation>
    <scope>NUCLEOTIDE SEQUENCE [LARGE SCALE GENOMIC DNA]</scope>
    <source>
        <strain evidence="2">LSX21</strain>
        <tissue evidence="2">Leaf</tissue>
    </source>
</reference>
<evidence type="ECO:0000259" key="1">
    <source>
        <dbReference type="Pfam" id="PF13456"/>
    </source>
</evidence>
<name>A0AAN8ZSJ0_9MAGN</name>
<dbReference type="Pfam" id="PF13456">
    <property type="entry name" value="RVT_3"/>
    <property type="match status" value="1"/>
</dbReference>
<organism evidence="2 3">
    <name type="scientific">Dillenia turbinata</name>
    <dbReference type="NCBI Taxonomy" id="194707"/>
    <lineage>
        <taxon>Eukaryota</taxon>
        <taxon>Viridiplantae</taxon>
        <taxon>Streptophyta</taxon>
        <taxon>Embryophyta</taxon>
        <taxon>Tracheophyta</taxon>
        <taxon>Spermatophyta</taxon>
        <taxon>Magnoliopsida</taxon>
        <taxon>eudicotyledons</taxon>
        <taxon>Gunneridae</taxon>
        <taxon>Pentapetalae</taxon>
        <taxon>Dilleniales</taxon>
        <taxon>Dilleniaceae</taxon>
        <taxon>Dillenia</taxon>
    </lineage>
</organism>
<gene>
    <name evidence="2" type="ORF">RJ641_026405</name>
</gene>
<keyword evidence="3" id="KW-1185">Reference proteome</keyword>
<dbReference type="Proteomes" id="UP001370490">
    <property type="component" value="Unassembled WGS sequence"/>
</dbReference>
<dbReference type="GO" id="GO:0003676">
    <property type="term" value="F:nucleic acid binding"/>
    <property type="evidence" value="ECO:0007669"/>
    <property type="project" value="InterPro"/>
</dbReference>
<accession>A0AAN8ZSJ0</accession>
<dbReference type="EMBL" id="JBAMMX010000003">
    <property type="protein sequence ID" value="KAK6945303.1"/>
    <property type="molecule type" value="Genomic_DNA"/>
</dbReference>
<proteinExistence type="predicted"/>
<dbReference type="InterPro" id="IPR002156">
    <property type="entry name" value="RNaseH_domain"/>
</dbReference>
<evidence type="ECO:0000313" key="2">
    <source>
        <dbReference type="EMBL" id="KAK6945303.1"/>
    </source>
</evidence>